<dbReference type="Proteomes" id="UP000822688">
    <property type="component" value="Chromosome 7"/>
</dbReference>
<reference evidence="1" key="1">
    <citation type="submission" date="2020-06" db="EMBL/GenBank/DDBJ databases">
        <title>WGS assembly of Ceratodon purpureus strain R40.</title>
        <authorList>
            <person name="Carey S.B."/>
            <person name="Jenkins J."/>
            <person name="Shu S."/>
            <person name="Lovell J.T."/>
            <person name="Sreedasyam A."/>
            <person name="Maumus F."/>
            <person name="Tiley G.P."/>
            <person name="Fernandez-Pozo N."/>
            <person name="Barry K."/>
            <person name="Chen C."/>
            <person name="Wang M."/>
            <person name="Lipzen A."/>
            <person name="Daum C."/>
            <person name="Saski C.A."/>
            <person name="Payton A.C."/>
            <person name="Mcbreen J.C."/>
            <person name="Conrad R.E."/>
            <person name="Kollar L.M."/>
            <person name="Olsson S."/>
            <person name="Huttunen S."/>
            <person name="Landis J.B."/>
            <person name="Wickett N.J."/>
            <person name="Johnson M.G."/>
            <person name="Rensing S.A."/>
            <person name="Grimwood J."/>
            <person name="Schmutz J."/>
            <person name="Mcdaniel S.F."/>
        </authorList>
    </citation>
    <scope>NUCLEOTIDE SEQUENCE</scope>
    <source>
        <strain evidence="1">R40</strain>
    </source>
</reference>
<accession>A0A8T0H7T7</accession>
<evidence type="ECO:0000313" key="1">
    <source>
        <dbReference type="EMBL" id="KAG0568006.1"/>
    </source>
</evidence>
<dbReference type="AlphaFoldDB" id="A0A8T0H7T7"/>
<evidence type="ECO:0000313" key="2">
    <source>
        <dbReference type="Proteomes" id="UP000822688"/>
    </source>
</evidence>
<sequence length="55" mass="5920">MDEHSIQVSIFRNLCISGAITCSRLGYGSSQRSSLQPTTITCRALTSKARSSGNQ</sequence>
<gene>
    <name evidence="1" type="ORF">KC19_7G179000</name>
</gene>
<organism evidence="1 2">
    <name type="scientific">Ceratodon purpureus</name>
    <name type="common">Fire moss</name>
    <name type="synonym">Dicranum purpureum</name>
    <dbReference type="NCBI Taxonomy" id="3225"/>
    <lineage>
        <taxon>Eukaryota</taxon>
        <taxon>Viridiplantae</taxon>
        <taxon>Streptophyta</taxon>
        <taxon>Embryophyta</taxon>
        <taxon>Bryophyta</taxon>
        <taxon>Bryophytina</taxon>
        <taxon>Bryopsida</taxon>
        <taxon>Dicranidae</taxon>
        <taxon>Pseudoditrichales</taxon>
        <taxon>Ditrichaceae</taxon>
        <taxon>Ceratodon</taxon>
    </lineage>
</organism>
<proteinExistence type="predicted"/>
<dbReference type="EMBL" id="CM026428">
    <property type="protein sequence ID" value="KAG0568006.1"/>
    <property type="molecule type" value="Genomic_DNA"/>
</dbReference>
<comment type="caution">
    <text evidence="1">The sequence shown here is derived from an EMBL/GenBank/DDBJ whole genome shotgun (WGS) entry which is preliminary data.</text>
</comment>
<keyword evidence="2" id="KW-1185">Reference proteome</keyword>
<name>A0A8T0H7T7_CERPU</name>
<protein>
    <submittedName>
        <fullName evidence="1">Uncharacterized protein</fullName>
    </submittedName>
</protein>